<dbReference type="InterPro" id="IPR001173">
    <property type="entry name" value="Glyco_trans_2-like"/>
</dbReference>
<keyword evidence="8" id="KW-0430">Lectin</keyword>
<dbReference type="EC" id="2.4.1.-" evidence="8"/>
<dbReference type="GO" id="GO:0006493">
    <property type="term" value="P:protein O-linked glycosylation"/>
    <property type="evidence" value="ECO:0007669"/>
    <property type="project" value="TreeGrafter"/>
</dbReference>
<keyword evidence="7 8" id="KW-0464">Manganese</keyword>
<comment type="subcellular location">
    <subcellularLocation>
        <location evidence="8">Golgi apparatus membrane</location>
        <topology evidence="8">Single-pass type II membrane protein</topology>
    </subcellularLocation>
</comment>
<evidence type="ECO:0000313" key="11">
    <source>
        <dbReference type="Proteomes" id="UP000735302"/>
    </source>
</evidence>
<proteinExistence type="inferred from homology"/>
<dbReference type="GO" id="GO:0000139">
    <property type="term" value="C:Golgi membrane"/>
    <property type="evidence" value="ECO:0007669"/>
    <property type="project" value="UniProtKB-SubCell"/>
</dbReference>
<sequence>MPFYNEWPSVLLRTVYSIINRSPRHLLQEIILVDDGSTLEYLNKSLDDYISLHFPQGLINLIRNSERKGLIAARMRGVAEASGEILIFFDSHMEVNIDWLQPLLFEVSKNWSTVAMATLDYIKADTFLYEYNDNYLTRYGWSWNMIFFETFFRTDQYGETITDPRPGPAMVGAAFAINKDYFQHLGGYDQSMSVWGGENLEMSWRVWLCGGRLLHVPCSRIGHIARAQPYDFPGGRTQVTNFNYERAVRVWMGDYSRFVHGINANMQALDVGDLRERLDIKWKLQCKSFDWYLNNVWPELNVYDQNVQVWGRLMNKAVNLCLDNGNYLFQAEAVILLLPCNHGMDMQGFSLTLDGHLRTTLQCVSPIGSGSAEDQTQVKLRDCFLEKAATWNYLQVTQ</sequence>
<dbReference type="GO" id="GO:0030246">
    <property type="term" value="F:carbohydrate binding"/>
    <property type="evidence" value="ECO:0007669"/>
    <property type="project" value="UniProtKB-KW"/>
</dbReference>
<keyword evidence="8" id="KW-0333">Golgi apparatus</keyword>
<dbReference type="Pfam" id="PF00535">
    <property type="entry name" value="Glycos_transf_2"/>
    <property type="match status" value="1"/>
</dbReference>
<dbReference type="PANTHER" id="PTHR11675">
    <property type="entry name" value="N-ACETYLGALACTOSAMINYLTRANSFERASE"/>
    <property type="match status" value="1"/>
</dbReference>
<evidence type="ECO:0000313" key="10">
    <source>
        <dbReference type="EMBL" id="GFO05219.1"/>
    </source>
</evidence>
<protein>
    <recommendedName>
        <fullName evidence="8">Polypeptide N-acetylgalactosaminyltransferase</fullName>
        <ecNumber evidence="8">2.4.1.-</ecNumber>
    </recommendedName>
    <alternativeName>
        <fullName evidence="8">Protein-UDP acetylgalactosaminyltransferase</fullName>
    </alternativeName>
</protein>
<dbReference type="Gene3D" id="3.90.550.10">
    <property type="entry name" value="Spore Coat Polysaccharide Biosynthesis Protein SpsA, Chain A"/>
    <property type="match status" value="1"/>
</dbReference>
<dbReference type="AlphaFoldDB" id="A0AAV4AG39"/>
<organism evidence="10 11">
    <name type="scientific">Plakobranchus ocellatus</name>
    <dbReference type="NCBI Taxonomy" id="259542"/>
    <lineage>
        <taxon>Eukaryota</taxon>
        <taxon>Metazoa</taxon>
        <taxon>Spiralia</taxon>
        <taxon>Lophotrochozoa</taxon>
        <taxon>Mollusca</taxon>
        <taxon>Gastropoda</taxon>
        <taxon>Heterobranchia</taxon>
        <taxon>Euthyneura</taxon>
        <taxon>Panpulmonata</taxon>
        <taxon>Sacoglossa</taxon>
        <taxon>Placobranchoidea</taxon>
        <taxon>Plakobranchidae</taxon>
        <taxon>Plakobranchus</taxon>
    </lineage>
</organism>
<comment type="pathway">
    <text evidence="2 8">Protein modification; protein glycosylation.</text>
</comment>
<name>A0AAV4AG39_9GAST</name>
<evidence type="ECO:0000256" key="8">
    <source>
        <dbReference type="RuleBase" id="RU361242"/>
    </source>
</evidence>
<comment type="cofactor">
    <cofactor evidence="1 8">
        <name>Mn(2+)</name>
        <dbReference type="ChEBI" id="CHEBI:29035"/>
    </cofactor>
</comment>
<dbReference type="InterPro" id="IPR029044">
    <property type="entry name" value="Nucleotide-diphossugar_trans"/>
</dbReference>
<evidence type="ECO:0000256" key="6">
    <source>
        <dbReference type="ARBA" id="ARBA00023157"/>
    </source>
</evidence>
<evidence type="ECO:0000256" key="5">
    <source>
        <dbReference type="ARBA" id="ARBA00022723"/>
    </source>
</evidence>
<dbReference type="SUPFAM" id="SSF50370">
    <property type="entry name" value="Ricin B-like lectins"/>
    <property type="match status" value="1"/>
</dbReference>
<evidence type="ECO:0000256" key="1">
    <source>
        <dbReference type="ARBA" id="ARBA00001936"/>
    </source>
</evidence>
<accession>A0AAV4AG39</accession>
<feature type="domain" description="Glycosyltransferase 2-like" evidence="9">
    <location>
        <begin position="1"/>
        <end position="182"/>
    </location>
</feature>
<comment type="similarity">
    <text evidence="8">Belongs to the glycosyltransferase 2 family. GalNAc-T subfamily.</text>
</comment>
<evidence type="ECO:0000259" key="9">
    <source>
        <dbReference type="Pfam" id="PF00535"/>
    </source>
</evidence>
<dbReference type="EMBL" id="BLXT01003747">
    <property type="protein sequence ID" value="GFO05219.1"/>
    <property type="molecule type" value="Genomic_DNA"/>
</dbReference>
<dbReference type="Gene3D" id="2.80.10.50">
    <property type="match status" value="1"/>
</dbReference>
<dbReference type="PANTHER" id="PTHR11675:SF68">
    <property type="entry name" value="N-ACETYLGALACTOSAMINYLTRANSFERASE 7"/>
    <property type="match status" value="1"/>
</dbReference>
<keyword evidence="6 8" id="KW-1015">Disulfide bond</keyword>
<dbReference type="PROSITE" id="PS50231">
    <property type="entry name" value="RICIN_B_LECTIN"/>
    <property type="match status" value="1"/>
</dbReference>
<keyword evidence="11" id="KW-1185">Reference proteome</keyword>
<keyword evidence="4 8" id="KW-0808">Transferase</keyword>
<keyword evidence="3 8" id="KW-0328">Glycosyltransferase</keyword>
<evidence type="ECO:0000256" key="4">
    <source>
        <dbReference type="ARBA" id="ARBA00022679"/>
    </source>
</evidence>
<dbReference type="Proteomes" id="UP000735302">
    <property type="component" value="Unassembled WGS sequence"/>
</dbReference>
<evidence type="ECO:0000256" key="2">
    <source>
        <dbReference type="ARBA" id="ARBA00004922"/>
    </source>
</evidence>
<dbReference type="InterPro" id="IPR035992">
    <property type="entry name" value="Ricin_B-like_lectins"/>
</dbReference>
<comment type="caution">
    <text evidence="10">The sequence shown here is derived from an EMBL/GenBank/DDBJ whole genome shotgun (WGS) entry which is preliminary data.</text>
</comment>
<reference evidence="10 11" key="1">
    <citation type="journal article" date="2021" name="Elife">
        <title>Chloroplast acquisition without the gene transfer in kleptoplastic sea slugs, Plakobranchus ocellatus.</title>
        <authorList>
            <person name="Maeda T."/>
            <person name="Takahashi S."/>
            <person name="Yoshida T."/>
            <person name="Shimamura S."/>
            <person name="Takaki Y."/>
            <person name="Nagai Y."/>
            <person name="Toyoda A."/>
            <person name="Suzuki Y."/>
            <person name="Arimoto A."/>
            <person name="Ishii H."/>
            <person name="Satoh N."/>
            <person name="Nishiyama T."/>
            <person name="Hasebe M."/>
            <person name="Maruyama T."/>
            <person name="Minagawa J."/>
            <person name="Obokata J."/>
            <person name="Shigenobu S."/>
        </authorList>
    </citation>
    <scope>NUCLEOTIDE SEQUENCE [LARGE SCALE GENOMIC DNA]</scope>
</reference>
<evidence type="ECO:0000256" key="3">
    <source>
        <dbReference type="ARBA" id="ARBA00022676"/>
    </source>
</evidence>
<dbReference type="GO" id="GO:0004653">
    <property type="term" value="F:polypeptide N-acetylgalactosaminyltransferase activity"/>
    <property type="evidence" value="ECO:0007669"/>
    <property type="project" value="TreeGrafter"/>
</dbReference>
<keyword evidence="5" id="KW-0479">Metal-binding</keyword>
<gene>
    <name evidence="10" type="ORF">PoB_003172400</name>
</gene>
<evidence type="ECO:0000256" key="7">
    <source>
        <dbReference type="ARBA" id="ARBA00023211"/>
    </source>
</evidence>
<dbReference type="SUPFAM" id="SSF53448">
    <property type="entry name" value="Nucleotide-diphospho-sugar transferases"/>
    <property type="match status" value="1"/>
</dbReference>
<dbReference type="GO" id="GO:0046872">
    <property type="term" value="F:metal ion binding"/>
    <property type="evidence" value="ECO:0007669"/>
    <property type="project" value="UniProtKB-KW"/>
</dbReference>